<gene>
    <name evidence="1" type="ORF">PR048_023556</name>
</gene>
<accession>A0ABQ9GUE5</accession>
<protein>
    <submittedName>
        <fullName evidence="1">Uncharacterized protein</fullName>
    </submittedName>
</protein>
<dbReference type="Proteomes" id="UP001159363">
    <property type="component" value="Chromosome 8"/>
</dbReference>
<evidence type="ECO:0000313" key="1">
    <source>
        <dbReference type="EMBL" id="KAJ8875659.1"/>
    </source>
</evidence>
<proteinExistence type="predicted"/>
<sequence>MQCALAILPETQATKMELASFWKIKLQKNLLQLACRHHILELILANVINEAIRCTSAGPVIAIFKRYKHYWNKIDQSAYGSATSNAVVMEALGDEDNVTQFAVNQLQVTQVRDDRRQLLELAIIFLGGIPLREVCFIYPGALQHA</sequence>
<organism evidence="1 2">
    <name type="scientific">Dryococelus australis</name>
    <dbReference type="NCBI Taxonomy" id="614101"/>
    <lineage>
        <taxon>Eukaryota</taxon>
        <taxon>Metazoa</taxon>
        <taxon>Ecdysozoa</taxon>
        <taxon>Arthropoda</taxon>
        <taxon>Hexapoda</taxon>
        <taxon>Insecta</taxon>
        <taxon>Pterygota</taxon>
        <taxon>Neoptera</taxon>
        <taxon>Polyneoptera</taxon>
        <taxon>Phasmatodea</taxon>
        <taxon>Verophasmatodea</taxon>
        <taxon>Anareolatae</taxon>
        <taxon>Phasmatidae</taxon>
        <taxon>Eurycanthinae</taxon>
        <taxon>Dryococelus</taxon>
    </lineage>
</organism>
<evidence type="ECO:0000313" key="2">
    <source>
        <dbReference type="Proteomes" id="UP001159363"/>
    </source>
</evidence>
<name>A0ABQ9GUE5_9NEOP</name>
<comment type="caution">
    <text evidence="1">The sequence shown here is derived from an EMBL/GenBank/DDBJ whole genome shotgun (WGS) entry which is preliminary data.</text>
</comment>
<reference evidence="1 2" key="1">
    <citation type="submission" date="2023-02" db="EMBL/GenBank/DDBJ databases">
        <title>LHISI_Scaffold_Assembly.</title>
        <authorList>
            <person name="Stuart O.P."/>
            <person name="Cleave R."/>
            <person name="Magrath M.J.L."/>
            <person name="Mikheyev A.S."/>
        </authorList>
    </citation>
    <scope>NUCLEOTIDE SEQUENCE [LARGE SCALE GENOMIC DNA]</scope>
    <source>
        <strain evidence="1">Daus_M_001</strain>
        <tissue evidence="1">Leg muscle</tissue>
    </source>
</reference>
<keyword evidence="2" id="KW-1185">Reference proteome</keyword>
<dbReference type="EMBL" id="JARBHB010000009">
    <property type="protein sequence ID" value="KAJ8875659.1"/>
    <property type="molecule type" value="Genomic_DNA"/>
</dbReference>